<feature type="signal peptide" evidence="2">
    <location>
        <begin position="1"/>
        <end position="22"/>
    </location>
</feature>
<dbReference type="InterPro" id="IPR050330">
    <property type="entry name" value="Bact_OuterMem_StrucFunc"/>
</dbReference>
<dbReference type="Gene3D" id="3.30.1330.60">
    <property type="entry name" value="OmpA-like domain"/>
    <property type="match status" value="1"/>
</dbReference>
<dbReference type="RefSeq" id="WP_412443071.1">
    <property type="nucleotide sequence ID" value="NZ_CACRUT010000015.1"/>
</dbReference>
<dbReference type="Pfam" id="PF00691">
    <property type="entry name" value="OmpA"/>
    <property type="match status" value="1"/>
</dbReference>
<protein>
    <submittedName>
        <fullName evidence="4">Outer membrane protein 40</fullName>
    </submittedName>
</protein>
<evidence type="ECO:0000259" key="3">
    <source>
        <dbReference type="PROSITE" id="PS51123"/>
    </source>
</evidence>
<gene>
    <name evidence="4" type="ORF">PCLFYP37_02385</name>
</gene>
<dbReference type="GO" id="GO:0016020">
    <property type="term" value="C:membrane"/>
    <property type="evidence" value="ECO:0007669"/>
    <property type="project" value="UniProtKB-UniRule"/>
</dbReference>
<evidence type="ECO:0000256" key="2">
    <source>
        <dbReference type="SAM" id="SignalP"/>
    </source>
</evidence>
<dbReference type="InterPro" id="IPR036737">
    <property type="entry name" value="OmpA-like_sf"/>
</dbReference>
<keyword evidence="1" id="KW-0472">Membrane</keyword>
<feature type="domain" description="OmpA-like" evidence="3">
    <location>
        <begin position="253"/>
        <end position="384"/>
    </location>
</feature>
<dbReference type="InterPro" id="IPR006665">
    <property type="entry name" value="OmpA-like"/>
</dbReference>
<accession>A0A6N3DGC8</accession>
<dbReference type="PANTHER" id="PTHR30329">
    <property type="entry name" value="STATOR ELEMENT OF FLAGELLAR MOTOR COMPLEX"/>
    <property type="match status" value="1"/>
</dbReference>
<dbReference type="SUPFAM" id="SSF103088">
    <property type="entry name" value="OmpA-like"/>
    <property type="match status" value="1"/>
</dbReference>
<dbReference type="InterPro" id="IPR011250">
    <property type="entry name" value="OMP/PagP_B-barrel"/>
</dbReference>
<dbReference type="EMBL" id="CACRUT010000015">
    <property type="protein sequence ID" value="VYU27960.1"/>
    <property type="molecule type" value="Genomic_DNA"/>
</dbReference>
<proteinExistence type="predicted"/>
<keyword evidence="2" id="KW-0732">Signal</keyword>
<feature type="chain" id="PRO_5026922670" evidence="2">
    <location>
        <begin position="23"/>
        <end position="384"/>
    </location>
</feature>
<name>A0A6N3DGC8_9BACT</name>
<sequence length="384" mass="43026">MRKIRCMLAVMAMAIGTGVAYAGEGNSEKDYRPYPHMFFGLNGGAQVSFTHYDFSKLITPSYGVSFGAYFNPVIGARLHVSGYENKGGIKSLNETYDFNTVTGSADLLLNVTNMFRSDKDRVFNLILLGGVGLAGAWDNDDFHALAAKAAENYPMAWQDRRLSHNVRLGMQLDFNIAKHFGLNLELAANNRADRINSKTTDRNDWAATASLGLIFKFGQKKTEKIAEEPVPVAEEWATRTDTVWYDDITYRDVPEKVTYEDNIYYKIRLSEPDPASKIQKIADFVKAHKNCSVQVTAYADKATGTPELNMQYSKERAEKVVAALVKAGVSRSVITSEYKGDTVQPFAENDKNRVAIVKVTGEGVKKEQVKTKKYRLKETRYRVK</sequence>
<dbReference type="SUPFAM" id="SSF56925">
    <property type="entry name" value="OMPA-like"/>
    <property type="match status" value="1"/>
</dbReference>
<evidence type="ECO:0000313" key="4">
    <source>
        <dbReference type="EMBL" id="VYU27960.1"/>
    </source>
</evidence>
<organism evidence="4">
    <name type="scientific">Paraprevotella clara</name>
    <dbReference type="NCBI Taxonomy" id="454154"/>
    <lineage>
        <taxon>Bacteria</taxon>
        <taxon>Pseudomonadati</taxon>
        <taxon>Bacteroidota</taxon>
        <taxon>Bacteroidia</taxon>
        <taxon>Bacteroidales</taxon>
        <taxon>Prevotellaceae</taxon>
        <taxon>Paraprevotella</taxon>
    </lineage>
</organism>
<dbReference type="AlphaFoldDB" id="A0A6N3DGC8"/>
<dbReference type="PANTHER" id="PTHR30329:SF21">
    <property type="entry name" value="LIPOPROTEIN YIAD-RELATED"/>
    <property type="match status" value="1"/>
</dbReference>
<dbReference type="PROSITE" id="PS51123">
    <property type="entry name" value="OMPA_2"/>
    <property type="match status" value="1"/>
</dbReference>
<reference evidence="4" key="1">
    <citation type="submission" date="2019-11" db="EMBL/GenBank/DDBJ databases">
        <authorList>
            <person name="Feng L."/>
        </authorList>
    </citation>
    <scope>NUCLEOTIDE SEQUENCE</scope>
    <source>
        <strain evidence="4">PclaraLFYP37</strain>
    </source>
</reference>
<evidence type="ECO:0000256" key="1">
    <source>
        <dbReference type="PROSITE-ProRule" id="PRU00473"/>
    </source>
</evidence>